<dbReference type="PROSITE" id="PS50082">
    <property type="entry name" value="WD_REPEATS_2"/>
    <property type="match status" value="1"/>
</dbReference>
<comment type="caution">
    <text evidence="5">The sequence shown here is derived from an EMBL/GenBank/DDBJ whole genome shotgun (WGS) entry which is preliminary data.</text>
</comment>
<keyword evidence="1 3" id="KW-0853">WD repeat</keyword>
<evidence type="ECO:0000256" key="4">
    <source>
        <dbReference type="SAM" id="MobiDB-lite"/>
    </source>
</evidence>
<evidence type="ECO:0000256" key="1">
    <source>
        <dbReference type="ARBA" id="ARBA00022574"/>
    </source>
</evidence>
<dbReference type="Gene3D" id="2.130.10.10">
    <property type="entry name" value="YVTN repeat-like/Quinoprotein amine dehydrogenase"/>
    <property type="match status" value="1"/>
</dbReference>
<name>A0AAJ0G4L7_9PEZI</name>
<dbReference type="PROSITE" id="PS50294">
    <property type="entry name" value="WD_REPEATS_REGION"/>
    <property type="match status" value="1"/>
</dbReference>
<sequence>MDNLLQYAYIARLDDTLFCPSNTPPIDPRFILPGPAPGPHQLEPHSANTDIILDNEPGGVLLDAPDVIEGTGDQYTHELSLEQPHALQPDHPVDGPLRSRSTYSICSGLDAPSQRVDEGTDDVTRIEQQEEPTVALLPLQGGERDVPFPTESTTHGPLRSWGTLDSLLHSAIPPLSSYTVDHGTAVVVDDHSSSYDFSEFLEKWHRRDAQAPASVDTLQPYSAVTEQCQDVARSDMEENNVDMQGLQWHIPDRSTALNTRCSRHPTSTKHAIPYSNHSAPRVKSADSEAYYRFRRFSPVHQAQISHHQLRNVLASTSRSDVLYAAGDKVYQTSLATPSTLDTVIDLSVPTSCASGFKITCLATSPTAHTDNIVVAGGFNGEYAMLDLNSCTGGLTEGFVSHAYNSVVTHVSTTHERRSGLLEAAFCSNDRSLRIMDVGTARFTQVHQYDHAVNCSAVSTCSRLRGVVGDSDDALITDADRGEVLVTLRSHTDHIFACAWSPDGRMVATGAEDGRINIWDARNWRYPLATRTCMMSSPRSLHFTDDGFLVAAEDEDVVCVYEPQNFALRQSVRFFGSVSGVTLLDGGAEMVVANGDRTVGGLLSFQRASQGLAGGSHGQRTLDNNNNVEQAGGGDFRRRRRRGCHSWTGEFDVLV</sequence>
<dbReference type="SMART" id="SM00320">
    <property type="entry name" value="WD40"/>
    <property type="match status" value="1"/>
</dbReference>
<gene>
    <name evidence="5" type="ORF">LTR09_011245</name>
</gene>
<feature type="region of interest" description="Disordered" evidence="4">
    <location>
        <begin position="260"/>
        <end position="279"/>
    </location>
</feature>
<dbReference type="PANTHER" id="PTHR43991:SF12">
    <property type="entry name" value="WD REPEAT PROTEIN (AFU_ORTHOLOGUE AFUA_8G05640)"/>
    <property type="match status" value="1"/>
</dbReference>
<dbReference type="PROSITE" id="PS00678">
    <property type="entry name" value="WD_REPEATS_1"/>
    <property type="match status" value="1"/>
</dbReference>
<proteinExistence type="predicted"/>
<dbReference type="PANTHER" id="PTHR43991">
    <property type="entry name" value="WD REPEAT PROTEIN (AFU_ORTHOLOGUE AFUA_8G05640)-RELATED"/>
    <property type="match status" value="1"/>
</dbReference>
<evidence type="ECO:0000256" key="3">
    <source>
        <dbReference type="PROSITE-ProRule" id="PRU00221"/>
    </source>
</evidence>
<dbReference type="SUPFAM" id="SSF50978">
    <property type="entry name" value="WD40 repeat-like"/>
    <property type="match status" value="1"/>
</dbReference>
<organism evidence="5 6">
    <name type="scientific">Extremus antarcticus</name>
    <dbReference type="NCBI Taxonomy" id="702011"/>
    <lineage>
        <taxon>Eukaryota</taxon>
        <taxon>Fungi</taxon>
        <taxon>Dikarya</taxon>
        <taxon>Ascomycota</taxon>
        <taxon>Pezizomycotina</taxon>
        <taxon>Dothideomycetes</taxon>
        <taxon>Dothideomycetidae</taxon>
        <taxon>Mycosphaerellales</taxon>
        <taxon>Extremaceae</taxon>
        <taxon>Extremus</taxon>
    </lineage>
</organism>
<dbReference type="EMBL" id="JAWDJX010000063">
    <property type="protein sequence ID" value="KAK3047373.1"/>
    <property type="molecule type" value="Genomic_DNA"/>
</dbReference>
<evidence type="ECO:0000256" key="2">
    <source>
        <dbReference type="ARBA" id="ARBA00022737"/>
    </source>
</evidence>
<dbReference type="InterPro" id="IPR015943">
    <property type="entry name" value="WD40/YVTN_repeat-like_dom_sf"/>
</dbReference>
<protein>
    <submittedName>
        <fullName evidence="5">Uncharacterized protein</fullName>
    </submittedName>
</protein>
<keyword evidence="6" id="KW-1185">Reference proteome</keyword>
<feature type="region of interest" description="Disordered" evidence="4">
    <location>
        <begin position="613"/>
        <end position="635"/>
    </location>
</feature>
<feature type="compositionally biased region" description="Polar residues" evidence="4">
    <location>
        <begin position="617"/>
        <end position="628"/>
    </location>
</feature>
<evidence type="ECO:0000313" key="5">
    <source>
        <dbReference type="EMBL" id="KAK3047373.1"/>
    </source>
</evidence>
<dbReference type="InterPro" id="IPR001680">
    <property type="entry name" value="WD40_rpt"/>
</dbReference>
<dbReference type="Proteomes" id="UP001271007">
    <property type="component" value="Unassembled WGS sequence"/>
</dbReference>
<dbReference type="InterPro" id="IPR036322">
    <property type="entry name" value="WD40_repeat_dom_sf"/>
</dbReference>
<reference evidence="5" key="1">
    <citation type="submission" date="2023-04" db="EMBL/GenBank/DDBJ databases">
        <title>Black Yeasts Isolated from many extreme environments.</title>
        <authorList>
            <person name="Coleine C."/>
            <person name="Stajich J.E."/>
            <person name="Selbmann L."/>
        </authorList>
    </citation>
    <scope>NUCLEOTIDE SEQUENCE</scope>
    <source>
        <strain evidence="5">CCFEE 5312</strain>
    </source>
</reference>
<evidence type="ECO:0000313" key="6">
    <source>
        <dbReference type="Proteomes" id="UP001271007"/>
    </source>
</evidence>
<feature type="region of interest" description="Disordered" evidence="4">
    <location>
        <begin position="86"/>
        <end position="117"/>
    </location>
</feature>
<accession>A0AAJ0G4L7</accession>
<dbReference type="InterPro" id="IPR019775">
    <property type="entry name" value="WD40_repeat_CS"/>
</dbReference>
<keyword evidence="2" id="KW-0677">Repeat</keyword>
<dbReference type="Pfam" id="PF00400">
    <property type="entry name" value="WD40"/>
    <property type="match status" value="1"/>
</dbReference>
<feature type="repeat" description="WD" evidence="3">
    <location>
        <begin position="487"/>
        <end position="522"/>
    </location>
</feature>
<dbReference type="AlphaFoldDB" id="A0AAJ0G4L7"/>